<dbReference type="InterPro" id="IPR052179">
    <property type="entry name" value="DD-CPase-like"/>
</dbReference>
<dbReference type="CDD" id="cd14814">
    <property type="entry name" value="Peptidase_M15"/>
    <property type="match status" value="1"/>
</dbReference>
<dbReference type="InterPro" id="IPR003709">
    <property type="entry name" value="VanY-like_core_dom"/>
</dbReference>
<accession>A0A4P6FE16</accession>
<dbReference type="Gene3D" id="3.30.1380.10">
    <property type="match status" value="1"/>
</dbReference>
<name>A0A4P6FE16_9MICO</name>
<dbReference type="GO" id="GO:0006508">
    <property type="term" value="P:proteolysis"/>
    <property type="evidence" value="ECO:0007669"/>
    <property type="project" value="InterPro"/>
</dbReference>
<sequence>METVLAAATPASVEVAPAALTPTGVLDEQVALGVADAERLRSLSTVTEGHSNGRLPAYALTSLSWAPRHRLRPDAAAQFERLNIAFRARFGHDISITDSYRSFEGQLAARRNRGHLAATPGTSLHGWGIAVDLGSGINRFGTATHRWMRENAPKFGWELPPWARQNGSKPEPWHWEFEGVPVTVAS</sequence>
<gene>
    <name evidence="2" type="ORF">ET471_14825</name>
</gene>
<dbReference type="SUPFAM" id="SSF55166">
    <property type="entry name" value="Hedgehog/DD-peptidase"/>
    <property type="match status" value="1"/>
</dbReference>
<keyword evidence="3" id="KW-1185">Reference proteome</keyword>
<dbReference type="AlphaFoldDB" id="A0A4P6FE16"/>
<dbReference type="KEGG" id="xya:ET471_14825"/>
<dbReference type="PANTHER" id="PTHR34385:SF1">
    <property type="entry name" value="PEPTIDOGLYCAN L-ALANYL-D-GLUTAMATE ENDOPEPTIDASE CWLK"/>
    <property type="match status" value="1"/>
</dbReference>
<evidence type="ECO:0000313" key="2">
    <source>
        <dbReference type="EMBL" id="QAY71907.1"/>
    </source>
</evidence>
<dbReference type="Proteomes" id="UP000292118">
    <property type="component" value="Chromosome"/>
</dbReference>
<dbReference type="InterPro" id="IPR009045">
    <property type="entry name" value="Zn_M74/Hedgehog-like"/>
</dbReference>
<dbReference type="EMBL" id="CP035493">
    <property type="protein sequence ID" value="QAY71907.1"/>
    <property type="molecule type" value="Genomic_DNA"/>
</dbReference>
<evidence type="ECO:0000259" key="1">
    <source>
        <dbReference type="Pfam" id="PF02557"/>
    </source>
</evidence>
<feature type="domain" description="D-alanyl-D-alanine carboxypeptidase-like core" evidence="1">
    <location>
        <begin position="69"/>
        <end position="179"/>
    </location>
</feature>
<dbReference type="OrthoDB" id="5496837at2"/>
<dbReference type="Pfam" id="PF02557">
    <property type="entry name" value="VanY"/>
    <property type="match status" value="1"/>
</dbReference>
<dbReference type="PANTHER" id="PTHR34385">
    <property type="entry name" value="D-ALANYL-D-ALANINE CARBOXYPEPTIDASE"/>
    <property type="match status" value="1"/>
</dbReference>
<proteinExistence type="predicted"/>
<evidence type="ECO:0000313" key="3">
    <source>
        <dbReference type="Proteomes" id="UP000292118"/>
    </source>
</evidence>
<dbReference type="GO" id="GO:0008233">
    <property type="term" value="F:peptidase activity"/>
    <property type="evidence" value="ECO:0007669"/>
    <property type="project" value="InterPro"/>
</dbReference>
<reference evidence="2 3" key="1">
    <citation type="submission" date="2019-01" db="EMBL/GenBank/DDBJ databases">
        <title>Genome sequencing of strain FW10M-9.</title>
        <authorList>
            <person name="Heo J."/>
            <person name="Kim S.-J."/>
            <person name="Kim J.-S."/>
            <person name="Hong S.-B."/>
            <person name="Kwon S.-W."/>
        </authorList>
    </citation>
    <scope>NUCLEOTIDE SEQUENCE [LARGE SCALE GENOMIC DNA]</scope>
    <source>
        <strain evidence="2 3">FW10M-9</strain>
    </source>
</reference>
<organism evidence="2 3">
    <name type="scientific">Xylanimonas protaetiae</name>
    <dbReference type="NCBI Taxonomy" id="2509457"/>
    <lineage>
        <taxon>Bacteria</taxon>
        <taxon>Bacillati</taxon>
        <taxon>Actinomycetota</taxon>
        <taxon>Actinomycetes</taxon>
        <taxon>Micrococcales</taxon>
        <taxon>Promicromonosporaceae</taxon>
        <taxon>Xylanimonas</taxon>
    </lineage>
</organism>
<protein>
    <recommendedName>
        <fullName evidence="1">D-alanyl-D-alanine carboxypeptidase-like core domain-containing protein</fullName>
    </recommendedName>
</protein>